<protein>
    <submittedName>
        <fullName evidence="2">DUF1345 domain-containing protein</fullName>
    </submittedName>
</protein>
<dbReference type="EMBL" id="BAAAPN010000029">
    <property type="protein sequence ID" value="GAA1753151.1"/>
    <property type="molecule type" value="Genomic_DNA"/>
</dbReference>
<proteinExistence type="predicted"/>
<comment type="caution">
    <text evidence="2">The sequence shown here is derived from an EMBL/GenBank/DDBJ whole genome shotgun (WGS) entry which is preliminary data.</text>
</comment>
<feature type="transmembrane region" description="Helical" evidence="1">
    <location>
        <begin position="108"/>
        <end position="130"/>
    </location>
</feature>
<keyword evidence="1" id="KW-0812">Transmembrane</keyword>
<feature type="transmembrane region" description="Helical" evidence="1">
    <location>
        <begin position="12"/>
        <end position="34"/>
    </location>
</feature>
<dbReference type="InterPro" id="IPR009781">
    <property type="entry name" value="DUF1345"/>
</dbReference>
<keyword evidence="1" id="KW-0472">Membrane</keyword>
<dbReference type="Proteomes" id="UP001501475">
    <property type="component" value="Unassembled WGS sequence"/>
</dbReference>
<feature type="transmembrane region" description="Helical" evidence="1">
    <location>
        <begin position="83"/>
        <end position="102"/>
    </location>
</feature>
<reference evidence="2 3" key="1">
    <citation type="journal article" date="2019" name="Int. J. Syst. Evol. Microbiol.">
        <title>The Global Catalogue of Microorganisms (GCM) 10K type strain sequencing project: providing services to taxonomists for standard genome sequencing and annotation.</title>
        <authorList>
            <consortium name="The Broad Institute Genomics Platform"/>
            <consortium name="The Broad Institute Genome Sequencing Center for Infectious Disease"/>
            <person name="Wu L."/>
            <person name="Ma J."/>
        </authorList>
    </citation>
    <scope>NUCLEOTIDE SEQUENCE [LARGE SCALE GENOMIC DNA]</scope>
    <source>
        <strain evidence="2 3">JCM 15591</strain>
    </source>
</reference>
<evidence type="ECO:0000313" key="2">
    <source>
        <dbReference type="EMBL" id="GAA1753151.1"/>
    </source>
</evidence>
<dbReference type="RefSeq" id="WP_324387667.1">
    <property type="nucleotide sequence ID" value="NZ_BAAAPN010000029.1"/>
</dbReference>
<accession>A0ABN2KCS1</accession>
<feature type="transmembrane region" description="Helical" evidence="1">
    <location>
        <begin position="40"/>
        <end position="62"/>
    </location>
</feature>
<sequence>MTESGDPLPSSATTRLLGSLVIGVLAGAVIGVLFDTAIGLLAAVTAGHGAFVAWGWATLWPMDADFTRRNTRREDVRASVEELIVVVAAIGGLVAIGVLVLLGNSAAAQLAAALALAGVFMAWASLHLMYSARYARLYYADDTGSGIDFNQKQPPAYRDFLYFGYNLGMTYQVSDTAVTNPAIRSVILRHCLLSYVFGAVVLASTINVVASIVAK</sequence>
<evidence type="ECO:0000313" key="3">
    <source>
        <dbReference type="Proteomes" id="UP001501475"/>
    </source>
</evidence>
<dbReference type="Pfam" id="PF07077">
    <property type="entry name" value="DUF1345"/>
    <property type="match status" value="1"/>
</dbReference>
<evidence type="ECO:0000256" key="1">
    <source>
        <dbReference type="SAM" id="Phobius"/>
    </source>
</evidence>
<organism evidence="2 3">
    <name type="scientific">Nostocoides vanveenii</name>
    <dbReference type="NCBI Taxonomy" id="330835"/>
    <lineage>
        <taxon>Bacteria</taxon>
        <taxon>Bacillati</taxon>
        <taxon>Actinomycetota</taxon>
        <taxon>Actinomycetes</taxon>
        <taxon>Micrococcales</taxon>
        <taxon>Intrasporangiaceae</taxon>
        <taxon>Nostocoides</taxon>
    </lineage>
</organism>
<name>A0ABN2KCS1_9MICO</name>
<keyword evidence="1" id="KW-1133">Transmembrane helix</keyword>
<gene>
    <name evidence="2" type="ORF">GCM10009810_11390</name>
</gene>
<feature type="transmembrane region" description="Helical" evidence="1">
    <location>
        <begin position="192"/>
        <end position="214"/>
    </location>
</feature>
<keyword evidence="3" id="KW-1185">Reference proteome</keyword>